<dbReference type="PROSITE" id="PS01272">
    <property type="entry name" value="GCKR"/>
    <property type="match status" value="1"/>
</dbReference>
<dbReference type="SUPFAM" id="SSF53697">
    <property type="entry name" value="SIS domain"/>
    <property type="match status" value="1"/>
</dbReference>
<dbReference type="Pfam" id="PF20741">
    <property type="entry name" value="GKRP-like_C"/>
    <property type="match status" value="1"/>
</dbReference>
<keyword evidence="2 3" id="KW-0119">Carbohydrate metabolism</keyword>
<protein>
    <recommendedName>
        <fullName evidence="3">N-acetylmuramic acid 6-phosphate etherase</fullName>
        <shortName evidence="3">MurNAc-6-P etherase</shortName>
        <ecNumber evidence="3">4.2.1.126</ecNumber>
    </recommendedName>
    <alternativeName>
        <fullName evidence="3">N-acetylmuramic acid 6-phosphate hydrolase</fullName>
    </alternativeName>
    <alternativeName>
        <fullName evidence="3">N-acetylmuramic acid 6-phosphate lyase</fullName>
    </alternativeName>
</protein>
<dbReference type="Gene3D" id="3.40.50.10490">
    <property type="entry name" value="Glucose-6-phosphate isomerase like protein, domain 1"/>
    <property type="match status" value="1"/>
</dbReference>
<dbReference type="GO" id="GO:0016835">
    <property type="term" value="F:carbon-oxygen lyase activity"/>
    <property type="evidence" value="ECO:0007669"/>
    <property type="project" value="UniProtKB-UniRule"/>
</dbReference>
<dbReference type="EC" id="4.2.1.126" evidence="3"/>
<evidence type="ECO:0000313" key="6">
    <source>
        <dbReference type="Proteomes" id="UP000035661"/>
    </source>
</evidence>
<dbReference type="KEGG" id="seri:SERIO_v1c03760"/>
<dbReference type="HAMAP" id="MF_00068">
    <property type="entry name" value="MurQ"/>
    <property type="match status" value="1"/>
</dbReference>
<reference evidence="5 6" key="1">
    <citation type="journal article" date="2015" name="Genome Biol. Evol.">
        <title>Found and Lost: The Fates of Horizontally Acquired Genes in Arthropod-Symbiotic Spiroplasma.</title>
        <authorList>
            <person name="Lo W.S."/>
            <person name="Gasparich G.E."/>
            <person name="Kuo C.H."/>
        </authorList>
    </citation>
    <scope>NUCLEOTIDE SEQUENCE [LARGE SCALE GENOMIC DNA]</scope>
    <source>
        <strain evidence="6">TDA-040725-5</strain>
    </source>
</reference>
<dbReference type="GO" id="GO:0046348">
    <property type="term" value="P:amino sugar catabolic process"/>
    <property type="evidence" value="ECO:0007669"/>
    <property type="project" value="InterPro"/>
</dbReference>
<dbReference type="STRING" id="315358.SERIO_v1c03760"/>
<dbReference type="InterPro" id="IPR005488">
    <property type="entry name" value="Etherase_MurQ"/>
</dbReference>
<dbReference type="Proteomes" id="UP000035661">
    <property type="component" value="Chromosome"/>
</dbReference>
<evidence type="ECO:0000256" key="3">
    <source>
        <dbReference type="HAMAP-Rule" id="MF_00068"/>
    </source>
</evidence>
<dbReference type="GO" id="GO:0009254">
    <property type="term" value="P:peptidoglycan turnover"/>
    <property type="evidence" value="ECO:0007669"/>
    <property type="project" value="TreeGrafter"/>
</dbReference>
<evidence type="ECO:0000256" key="1">
    <source>
        <dbReference type="ARBA" id="ARBA00023239"/>
    </source>
</evidence>
<dbReference type="Gene3D" id="1.10.8.1080">
    <property type="match status" value="1"/>
</dbReference>
<dbReference type="NCBIfam" id="NF009222">
    <property type="entry name" value="PRK12570.1"/>
    <property type="match status" value="1"/>
</dbReference>
<dbReference type="RefSeq" id="WP_047791212.1">
    <property type="nucleotide sequence ID" value="NZ_CP011856.1"/>
</dbReference>
<dbReference type="InterPro" id="IPR001347">
    <property type="entry name" value="SIS_dom"/>
</dbReference>
<feature type="active site" evidence="3">
    <location>
        <position position="116"/>
    </location>
</feature>
<dbReference type="PROSITE" id="PS51464">
    <property type="entry name" value="SIS"/>
    <property type="match status" value="1"/>
</dbReference>
<comment type="catalytic activity">
    <reaction evidence="3">
        <text>N-acetyl-D-muramate 6-phosphate + H2O = N-acetyl-D-glucosamine 6-phosphate + (R)-lactate</text>
        <dbReference type="Rhea" id="RHEA:26410"/>
        <dbReference type="ChEBI" id="CHEBI:15377"/>
        <dbReference type="ChEBI" id="CHEBI:16004"/>
        <dbReference type="ChEBI" id="CHEBI:57513"/>
        <dbReference type="ChEBI" id="CHEBI:58722"/>
        <dbReference type="EC" id="4.2.1.126"/>
    </reaction>
</comment>
<dbReference type="GO" id="GO:0016803">
    <property type="term" value="F:ether hydrolase activity"/>
    <property type="evidence" value="ECO:0007669"/>
    <property type="project" value="TreeGrafter"/>
</dbReference>
<sequence length="301" mass="32695">MKIDLTKIDTEQRNINSMNIDKETTEGMLTIINNEDAKIAPAIKDKILVIAKVIDLIFPKFNQGGRVIYLGAGTSGRIGILDASEMLPTYGVGEDHIVGIIAGGDKAIRFPAEGAEDDRAQAVKDLQQLNVTALDTVIGIGASGRTPYVLAGLEYIKSVGGLAVGLCMTKNSEMSQIADETIAIETGAEVITGSTRMKAGTATKLVCNMISTTLMIKWGKVYQNLMVDLMATNEKLKVRTAKIVREITGASDEIIEKALVESNYSCKHAIIMVLKQVSFKESERLLEEYHNMVTNVINDIK</sequence>
<dbReference type="EMBL" id="CP011856">
    <property type="protein sequence ID" value="AKM53958.1"/>
    <property type="molecule type" value="Genomic_DNA"/>
</dbReference>
<comment type="similarity">
    <text evidence="3">Belongs to the GCKR-like family. MurNAc-6-P etherase subfamily.</text>
</comment>
<dbReference type="InterPro" id="IPR005486">
    <property type="entry name" value="Glucokinase_regulatory_CS"/>
</dbReference>
<dbReference type="FunFam" id="3.40.50.10490:FF:000014">
    <property type="entry name" value="N-acetylmuramic acid 6-phosphate etherase"/>
    <property type="match status" value="1"/>
</dbReference>
<feature type="domain" description="SIS" evidence="4">
    <location>
        <begin position="57"/>
        <end position="220"/>
    </location>
</feature>
<comment type="miscellaneous">
    <text evidence="3">A lyase-type mechanism (elimination/hydration) is suggested for the cleavage of the lactyl ether bond of MurNAc 6-phosphate, with the formation of an alpha,beta-unsaturated aldehyde intermediate with (E)-stereochemistry, followed by the syn addition of water to give product.</text>
</comment>
<evidence type="ECO:0000259" key="4">
    <source>
        <dbReference type="PROSITE" id="PS51464"/>
    </source>
</evidence>
<dbReference type="CDD" id="cd05007">
    <property type="entry name" value="SIS_Etherase"/>
    <property type="match status" value="1"/>
</dbReference>
<dbReference type="UniPathway" id="UPA00342"/>
<feature type="active site" description="Proton donor" evidence="3">
    <location>
        <position position="85"/>
    </location>
</feature>
<gene>
    <name evidence="3 5" type="primary">murQ</name>
    <name evidence="5" type="ORF">SERIO_v1c03760</name>
</gene>
<dbReference type="GO" id="GO:0097367">
    <property type="term" value="F:carbohydrate derivative binding"/>
    <property type="evidence" value="ECO:0007669"/>
    <property type="project" value="InterPro"/>
</dbReference>
<reference evidence="6" key="2">
    <citation type="submission" date="2015-06" db="EMBL/GenBank/DDBJ databases">
        <title>Complete genome sequence of Spiroplasma eriocheiris TDA-040725-5 (DSM 21848).</title>
        <authorList>
            <person name="Lo W.-S."/>
            <person name="Kuo C.-H."/>
        </authorList>
    </citation>
    <scope>NUCLEOTIDE SEQUENCE [LARGE SCALE GENOMIC DNA]</scope>
    <source>
        <strain evidence="6">TDA-040725-5</strain>
    </source>
</reference>
<organism evidence="5 6">
    <name type="scientific">Spiroplasma eriocheiris</name>
    <dbReference type="NCBI Taxonomy" id="315358"/>
    <lineage>
        <taxon>Bacteria</taxon>
        <taxon>Bacillati</taxon>
        <taxon>Mycoplasmatota</taxon>
        <taxon>Mollicutes</taxon>
        <taxon>Entomoplasmatales</taxon>
        <taxon>Spiroplasmataceae</taxon>
        <taxon>Spiroplasma</taxon>
    </lineage>
</organism>
<evidence type="ECO:0000313" key="5">
    <source>
        <dbReference type="EMBL" id="AKM53958.1"/>
    </source>
</evidence>
<dbReference type="Pfam" id="PF22645">
    <property type="entry name" value="GKRP_SIS_N"/>
    <property type="match status" value="1"/>
</dbReference>
<dbReference type="NCBIfam" id="NF003915">
    <property type="entry name" value="PRK05441.1"/>
    <property type="match status" value="1"/>
</dbReference>
<comment type="subunit">
    <text evidence="3">Homodimer.</text>
</comment>
<proteinExistence type="inferred from homology"/>
<comment type="function">
    <text evidence="3">Specifically catalyzes the cleavage of the D-lactyl ether substituent of MurNAc 6-phosphate, producing GlcNAc 6-phosphate and D-lactate.</text>
</comment>
<comment type="pathway">
    <text evidence="3">Amino-sugar metabolism; N-acetylmuramate degradation.</text>
</comment>
<dbReference type="NCBIfam" id="TIGR00274">
    <property type="entry name" value="N-acetylmuramic acid 6-phosphate etherase"/>
    <property type="match status" value="1"/>
</dbReference>
<dbReference type="InterPro" id="IPR040190">
    <property type="entry name" value="MURQ/GCKR"/>
</dbReference>
<evidence type="ECO:0000256" key="2">
    <source>
        <dbReference type="ARBA" id="ARBA00023277"/>
    </source>
</evidence>
<dbReference type="AlphaFoldDB" id="A0A0H3XH70"/>
<dbReference type="InterPro" id="IPR046348">
    <property type="entry name" value="SIS_dom_sf"/>
</dbReference>
<keyword evidence="1 3" id="KW-0456">Lyase</keyword>
<dbReference type="PANTHER" id="PTHR10088">
    <property type="entry name" value="GLUCOKINASE REGULATORY PROTEIN"/>
    <property type="match status" value="1"/>
</dbReference>
<name>A0A0H3XH70_9MOLU</name>
<dbReference type="PANTHER" id="PTHR10088:SF4">
    <property type="entry name" value="GLUCOKINASE REGULATORY PROTEIN"/>
    <property type="match status" value="1"/>
</dbReference>
<keyword evidence="6" id="KW-1185">Reference proteome</keyword>
<dbReference type="GO" id="GO:0097173">
    <property type="term" value="P:N-acetylmuramic acid catabolic process"/>
    <property type="evidence" value="ECO:0007669"/>
    <property type="project" value="UniProtKB-UniPathway"/>
</dbReference>
<dbReference type="PATRIC" id="fig|743698.3.peg.377"/>
<accession>A0A0H3XH70</accession>